<protein>
    <submittedName>
        <fullName evidence="1">Uncharacterized protein</fullName>
    </submittedName>
</protein>
<gene>
    <name evidence="1" type="ORF">BV25DRAFT_1995475</name>
</gene>
<dbReference type="EMBL" id="MU277260">
    <property type="protein sequence ID" value="KAI0056683.1"/>
    <property type="molecule type" value="Genomic_DNA"/>
</dbReference>
<evidence type="ECO:0000313" key="1">
    <source>
        <dbReference type="EMBL" id="KAI0056683.1"/>
    </source>
</evidence>
<organism evidence="1 2">
    <name type="scientific">Artomyces pyxidatus</name>
    <dbReference type="NCBI Taxonomy" id="48021"/>
    <lineage>
        <taxon>Eukaryota</taxon>
        <taxon>Fungi</taxon>
        <taxon>Dikarya</taxon>
        <taxon>Basidiomycota</taxon>
        <taxon>Agaricomycotina</taxon>
        <taxon>Agaricomycetes</taxon>
        <taxon>Russulales</taxon>
        <taxon>Auriscalpiaceae</taxon>
        <taxon>Artomyces</taxon>
    </lineage>
</organism>
<comment type="caution">
    <text evidence="1">The sequence shown here is derived from an EMBL/GenBank/DDBJ whole genome shotgun (WGS) entry which is preliminary data.</text>
</comment>
<accession>A0ACB8SJR9</accession>
<proteinExistence type="predicted"/>
<keyword evidence="2" id="KW-1185">Reference proteome</keyword>
<evidence type="ECO:0000313" key="2">
    <source>
        <dbReference type="Proteomes" id="UP000814140"/>
    </source>
</evidence>
<sequence length="229" mass="25899">MSFPSCANTAQNASTLIRKPNSKKWAYLVECAKPRLGQELGWSFVDMSSLFYSVETAAKIHLDITKPYNSQNPHNLKQFEKMMPTLMPVLSGYEDAWPSQIYLEDHLAQMITWDKLRAEENRIHNVINNLNKVVITENHEFGGMQRVKNNSDGRDQRDAEVQKKLADEAGAANITGDQADDHDHDHSYYWSLVHNDVSFSYPIRPGSKTTVTVKNGTGDALMTVTVQVQ</sequence>
<reference evidence="1" key="2">
    <citation type="journal article" date="2022" name="New Phytol.">
        <title>Evolutionary transition to the ectomycorrhizal habit in the genomes of a hyperdiverse lineage of mushroom-forming fungi.</title>
        <authorList>
            <person name="Looney B."/>
            <person name="Miyauchi S."/>
            <person name="Morin E."/>
            <person name="Drula E."/>
            <person name="Courty P.E."/>
            <person name="Kohler A."/>
            <person name="Kuo A."/>
            <person name="LaButti K."/>
            <person name="Pangilinan J."/>
            <person name="Lipzen A."/>
            <person name="Riley R."/>
            <person name="Andreopoulos W."/>
            <person name="He G."/>
            <person name="Johnson J."/>
            <person name="Nolan M."/>
            <person name="Tritt A."/>
            <person name="Barry K.W."/>
            <person name="Grigoriev I.V."/>
            <person name="Nagy L.G."/>
            <person name="Hibbett D."/>
            <person name="Henrissat B."/>
            <person name="Matheny P.B."/>
            <person name="Labbe J."/>
            <person name="Martin F.M."/>
        </authorList>
    </citation>
    <scope>NUCLEOTIDE SEQUENCE</scope>
    <source>
        <strain evidence="1">HHB10654</strain>
    </source>
</reference>
<name>A0ACB8SJR9_9AGAM</name>
<reference evidence="1" key="1">
    <citation type="submission" date="2021-03" db="EMBL/GenBank/DDBJ databases">
        <authorList>
            <consortium name="DOE Joint Genome Institute"/>
            <person name="Ahrendt S."/>
            <person name="Looney B.P."/>
            <person name="Miyauchi S."/>
            <person name="Morin E."/>
            <person name="Drula E."/>
            <person name="Courty P.E."/>
            <person name="Chicoki N."/>
            <person name="Fauchery L."/>
            <person name="Kohler A."/>
            <person name="Kuo A."/>
            <person name="Labutti K."/>
            <person name="Pangilinan J."/>
            <person name="Lipzen A."/>
            <person name="Riley R."/>
            <person name="Andreopoulos W."/>
            <person name="He G."/>
            <person name="Johnson J."/>
            <person name="Barry K.W."/>
            <person name="Grigoriev I.V."/>
            <person name="Nagy L."/>
            <person name="Hibbett D."/>
            <person name="Henrissat B."/>
            <person name="Matheny P.B."/>
            <person name="Labbe J."/>
            <person name="Martin F."/>
        </authorList>
    </citation>
    <scope>NUCLEOTIDE SEQUENCE</scope>
    <source>
        <strain evidence="1">HHB10654</strain>
    </source>
</reference>
<dbReference type="Proteomes" id="UP000814140">
    <property type="component" value="Unassembled WGS sequence"/>
</dbReference>